<dbReference type="InterPro" id="IPR001932">
    <property type="entry name" value="PPM-type_phosphatase-like_dom"/>
</dbReference>
<dbReference type="InterPro" id="IPR036457">
    <property type="entry name" value="PPM-type-like_dom_sf"/>
</dbReference>
<dbReference type="PANTHER" id="PTHR43156">
    <property type="entry name" value="STAGE II SPORULATION PROTEIN E-RELATED"/>
    <property type="match status" value="1"/>
</dbReference>
<feature type="transmembrane region" description="Helical" evidence="2">
    <location>
        <begin position="139"/>
        <end position="160"/>
    </location>
</feature>
<keyword evidence="5" id="KW-1185">Reference proteome</keyword>
<evidence type="ECO:0000256" key="2">
    <source>
        <dbReference type="SAM" id="Phobius"/>
    </source>
</evidence>
<dbReference type="FunFam" id="3.60.40.10:FF:000058">
    <property type="entry name" value="Stage II sporulation protein E"/>
    <property type="match status" value="1"/>
</dbReference>
<evidence type="ECO:0000313" key="5">
    <source>
        <dbReference type="Proteomes" id="UP000319213"/>
    </source>
</evidence>
<keyword evidence="2" id="KW-1133">Transmembrane helix</keyword>
<feature type="transmembrane region" description="Helical" evidence="2">
    <location>
        <begin position="74"/>
        <end position="96"/>
    </location>
</feature>
<feature type="domain" description="PPM-type phosphatase" evidence="3">
    <location>
        <begin position="192"/>
        <end position="408"/>
    </location>
</feature>
<feature type="transmembrane region" description="Helical" evidence="2">
    <location>
        <begin position="116"/>
        <end position="133"/>
    </location>
</feature>
<evidence type="ECO:0000313" key="4">
    <source>
        <dbReference type="EMBL" id="TQM77642.1"/>
    </source>
</evidence>
<keyword evidence="2" id="KW-0812">Transmembrane</keyword>
<evidence type="ECO:0000259" key="3">
    <source>
        <dbReference type="SMART" id="SM00331"/>
    </source>
</evidence>
<keyword evidence="1" id="KW-0378">Hydrolase</keyword>
<dbReference type="AlphaFoldDB" id="A0A543J493"/>
<reference evidence="4 5" key="1">
    <citation type="submission" date="2019-06" db="EMBL/GenBank/DDBJ databases">
        <title>Sequencing the genomes of 1000 actinobacteria strains.</title>
        <authorList>
            <person name="Klenk H.-P."/>
        </authorList>
    </citation>
    <scope>NUCLEOTIDE SEQUENCE [LARGE SCALE GENOMIC DNA]</scope>
    <source>
        <strain evidence="4 5">DSM 43186</strain>
    </source>
</reference>
<dbReference type="PANTHER" id="PTHR43156:SF2">
    <property type="entry name" value="STAGE II SPORULATION PROTEIN E"/>
    <property type="match status" value="1"/>
</dbReference>
<accession>A0A543J493</accession>
<dbReference type="Proteomes" id="UP000319213">
    <property type="component" value="Unassembled WGS sequence"/>
</dbReference>
<comment type="caution">
    <text evidence="4">The sequence shown here is derived from an EMBL/GenBank/DDBJ whole genome shotgun (WGS) entry which is preliminary data.</text>
</comment>
<name>A0A543J493_9ACTN</name>
<evidence type="ECO:0000256" key="1">
    <source>
        <dbReference type="ARBA" id="ARBA00022801"/>
    </source>
</evidence>
<organism evidence="4 5">
    <name type="scientific">Thermopolyspora flexuosa</name>
    <dbReference type="NCBI Taxonomy" id="103836"/>
    <lineage>
        <taxon>Bacteria</taxon>
        <taxon>Bacillati</taxon>
        <taxon>Actinomycetota</taxon>
        <taxon>Actinomycetes</taxon>
        <taxon>Streptosporangiales</taxon>
        <taxon>Streptosporangiaceae</taxon>
        <taxon>Thermopolyspora</taxon>
    </lineage>
</organism>
<protein>
    <submittedName>
        <fullName evidence="4">Serine phosphatase RsbU (Regulator of sigma subunit)</fullName>
    </submittedName>
</protein>
<sequence>MVRYGRRLTGRPRVMAWLAALRPQAQRGRPWPETAKPPTEALVTADPPAAIPGTAATGPGGGGPWMPSHAVLRYAPYAAIALVAVIDLMAGPRLGLRPLLTLGPTFACAYGSARRTAAAGGVALAVCLLLALRDNRLTTGPTAVVVTTIAAVTAAGMLVARVRMRREQELSNVRKIAETVQRVLLRPIPRRVRDLSVAVSYTSAFAEARIGGDLLEVFSTPYGVRVLVGDVQGKGLEAVETAAWVLGAFREAVFDEPRLAGVSARLEATVSRQLAEEEFVTAVLAEVTTTGILLLNHGHPPPLLLRADGEVEWLEAQEEALALGLADLGWAPPLAHRVPFRPGDDILFYTDGVIEARNARGEFYPLVERARALIPDDPYPTLDALTEDLIAYVGGPLLDDAAMLLLRRHGHGNAHGHGHGHGHSRAD</sequence>
<keyword evidence="2" id="KW-0472">Membrane</keyword>
<dbReference type="InterPro" id="IPR052016">
    <property type="entry name" value="Bact_Sigma-Reg"/>
</dbReference>
<dbReference type="Pfam" id="PF07228">
    <property type="entry name" value="SpoIIE"/>
    <property type="match status" value="1"/>
</dbReference>
<gene>
    <name evidence="4" type="ORF">FHX40_4413</name>
</gene>
<dbReference type="RefSeq" id="WP_211350350.1">
    <property type="nucleotide sequence ID" value="NZ_BMPV01000002.1"/>
</dbReference>
<proteinExistence type="predicted"/>
<dbReference type="SMART" id="SM00331">
    <property type="entry name" value="PP2C_SIG"/>
    <property type="match status" value="1"/>
</dbReference>
<dbReference type="Gene3D" id="3.60.40.10">
    <property type="entry name" value="PPM-type phosphatase domain"/>
    <property type="match status" value="1"/>
</dbReference>
<dbReference type="EMBL" id="VFPQ01000001">
    <property type="protein sequence ID" value="TQM77642.1"/>
    <property type="molecule type" value="Genomic_DNA"/>
</dbReference>
<dbReference type="GO" id="GO:0016791">
    <property type="term" value="F:phosphatase activity"/>
    <property type="evidence" value="ECO:0007669"/>
    <property type="project" value="TreeGrafter"/>
</dbReference>